<keyword evidence="3" id="KW-1185">Reference proteome</keyword>
<name>A0A369CI12_9GAMM</name>
<dbReference type="Pfam" id="PF07022">
    <property type="entry name" value="Phage_CI_repr"/>
    <property type="match status" value="1"/>
</dbReference>
<proteinExistence type="predicted"/>
<feature type="domain" description="Bacteriophage CI repressor N-terminal" evidence="1">
    <location>
        <begin position="10"/>
        <end position="73"/>
    </location>
</feature>
<dbReference type="Proteomes" id="UP000252707">
    <property type="component" value="Unassembled WGS sequence"/>
</dbReference>
<evidence type="ECO:0000313" key="2">
    <source>
        <dbReference type="EMBL" id="RCX32097.1"/>
    </source>
</evidence>
<evidence type="ECO:0000259" key="1">
    <source>
        <dbReference type="Pfam" id="PF07022"/>
    </source>
</evidence>
<accession>A0A369CI12</accession>
<dbReference type="RefSeq" id="WP_114278914.1">
    <property type="nucleotide sequence ID" value="NZ_QPJY01000002.1"/>
</dbReference>
<dbReference type="EMBL" id="QPJY01000002">
    <property type="protein sequence ID" value="RCX32097.1"/>
    <property type="molecule type" value="Genomic_DNA"/>
</dbReference>
<comment type="caution">
    <text evidence="2">The sequence shown here is derived from an EMBL/GenBank/DDBJ whole genome shotgun (WGS) entry which is preliminary data.</text>
</comment>
<organism evidence="2 3">
    <name type="scientific">Thioalbus denitrificans</name>
    <dbReference type="NCBI Taxonomy" id="547122"/>
    <lineage>
        <taxon>Bacteria</taxon>
        <taxon>Pseudomonadati</taxon>
        <taxon>Pseudomonadota</taxon>
        <taxon>Gammaproteobacteria</taxon>
        <taxon>Chromatiales</taxon>
        <taxon>Ectothiorhodospiraceae</taxon>
        <taxon>Thioalbus</taxon>
    </lineage>
</organism>
<protein>
    <submittedName>
        <fullName evidence="2">Bacteriophage CI repressor-like protein</fullName>
    </submittedName>
</protein>
<sequence>MNEVVGLIREVLDRLKEIEGVENDSDLANPLVVSKRLIASWKERNSVPWQVLFTYSRKHGISLDYILNGWGSPFQTDAMVGEPGAIYSLETSADPVYRVAGQVHRALSELGAELGEEKFSETVRYLHRSMMDKGDDAVPYEQVLSVVKLAV</sequence>
<evidence type="ECO:0000313" key="3">
    <source>
        <dbReference type="Proteomes" id="UP000252707"/>
    </source>
</evidence>
<dbReference type="Gene3D" id="1.10.260.40">
    <property type="entry name" value="lambda repressor-like DNA-binding domains"/>
    <property type="match status" value="1"/>
</dbReference>
<reference evidence="2 3" key="1">
    <citation type="submission" date="2018-07" db="EMBL/GenBank/DDBJ databases">
        <title>Genomic Encyclopedia of Type Strains, Phase IV (KMG-IV): sequencing the most valuable type-strain genomes for metagenomic binning, comparative biology and taxonomic classification.</title>
        <authorList>
            <person name="Goeker M."/>
        </authorList>
    </citation>
    <scope>NUCLEOTIDE SEQUENCE [LARGE SCALE GENOMIC DNA]</scope>
    <source>
        <strain evidence="2 3">DSM 26407</strain>
    </source>
</reference>
<dbReference type="InterPro" id="IPR010982">
    <property type="entry name" value="Lambda_DNA-bd_dom_sf"/>
</dbReference>
<gene>
    <name evidence="2" type="ORF">DFQ59_102450</name>
</gene>
<dbReference type="GO" id="GO:0045892">
    <property type="term" value="P:negative regulation of DNA-templated transcription"/>
    <property type="evidence" value="ECO:0007669"/>
    <property type="project" value="InterPro"/>
</dbReference>
<dbReference type="GO" id="GO:0003677">
    <property type="term" value="F:DNA binding"/>
    <property type="evidence" value="ECO:0007669"/>
    <property type="project" value="InterPro"/>
</dbReference>
<dbReference type="OrthoDB" id="5829794at2"/>
<dbReference type="InterPro" id="IPR010744">
    <property type="entry name" value="Phage_CI_N"/>
</dbReference>
<dbReference type="AlphaFoldDB" id="A0A369CI12"/>